<dbReference type="EMBL" id="JAPDGR010004872">
    <property type="protein sequence ID" value="KAJ2966957.1"/>
    <property type="molecule type" value="Genomic_DNA"/>
</dbReference>
<dbReference type="Proteomes" id="UP001143856">
    <property type="component" value="Unassembled WGS sequence"/>
</dbReference>
<keyword evidence="2" id="KW-1185">Reference proteome</keyword>
<proteinExistence type="predicted"/>
<reference evidence="1" key="1">
    <citation type="submission" date="2022-10" db="EMBL/GenBank/DDBJ databases">
        <title>Genome Sequence of Xylaria curta.</title>
        <authorList>
            <person name="Buettner E."/>
        </authorList>
    </citation>
    <scope>NUCLEOTIDE SEQUENCE</scope>
    <source>
        <strain evidence="1">Babe10</strain>
    </source>
</reference>
<organism evidence="1 2">
    <name type="scientific">Xylaria curta</name>
    <dbReference type="NCBI Taxonomy" id="42375"/>
    <lineage>
        <taxon>Eukaryota</taxon>
        <taxon>Fungi</taxon>
        <taxon>Dikarya</taxon>
        <taxon>Ascomycota</taxon>
        <taxon>Pezizomycotina</taxon>
        <taxon>Sordariomycetes</taxon>
        <taxon>Xylariomycetidae</taxon>
        <taxon>Xylariales</taxon>
        <taxon>Xylariaceae</taxon>
        <taxon>Xylaria</taxon>
    </lineage>
</organism>
<evidence type="ECO:0000313" key="2">
    <source>
        <dbReference type="Proteomes" id="UP001143856"/>
    </source>
</evidence>
<sequence length="153" mass="17004">MDAPRIVSYLAKLAPQEDHESDDDMDFYESGDYLDFIQLGQVLSGETKGTQEQLDGLLGLACSYVLPQTAKLLLARGANPNAYGLAGMNALHCLLVARPKTPDMLPEDVNPSGSWHTDITLNFGRVLKHRTLLSPPCRRFPSRFGGWPWRTVF</sequence>
<evidence type="ECO:0000313" key="1">
    <source>
        <dbReference type="EMBL" id="KAJ2966957.1"/>
    </source>
</evidence>
<name>A0ACC1MIW6_9PEZI</name>
<gene>
    <name evidence="1" type="ORF">NUW58_g10546</name>
</gene>
<comment type="caution">
    <text evidence="1">The sequence shown here is derived from an EMBL/GenBank/DDBJ whole genome shotgun (WGS) entry which is preliminary data.</text>
</comment>
<accession>A0ACC1MIW6</accession>
<protein>
    <submittedName>
        <fullName evidence="1">Uncharacterized protein</fullName>
    </submittedName>
</protein>